<feature type="compositionally biased region" description="Gly residues" evidence="1">
    <location>
        <begin position="170"/>
        <end position="179"/>
    </location>
</feature>
<name>M2XGD2_DOTSN</name>
<organism evidence="2 3">
    <name type="scientific">Dothistroma septosporum (strain NZE10 / CBS 128990)</name>
    <name type="common">Red band needle blight fungus</name>
    <name type="synonym">Mycosphaerella pini</name>
    <dbReference type="NCBI Taxonomy" id="675120"/>
    <lineage>
        <taxon>Eukaryota</taxon>
        <taxon>Fungi</taxon>
        <taxon>Dikarya</taxon>
        <taxon>Ascomycota</taxon>
        <taxon>Pezizomycotina</taxon>
        <taxon>Dothideomycetes</taxon>
        <taxon>Dothideomycetidae</taxon>
        <taxon>Mycosphaerellales</taxon>
        <taxon>Mycosphaerellaceae</taxon>
        <taxon>Dothistroma</taxon>
    </lineage>
</organism>
<proteinExistence type="predicted"/>
<dbReference type="EMBL" id="KB446548">
    <property type="protein sequence ID" value="EME38131.1"/>
    <property type="molecule type" value="Genomic_DNA"/>
</dbReference>
<sequence>MYTADGKIQLSMLQEDSEQILNIINQCVGHELREAGIHNITTINTADVQDEHNTAVAAINHHHDVLYQRGVNFGLERVDQLGGGEVRRFEIEGGADVLNRIVDLVEAFAKISLHKGTGLRCVAPPSNADVFGTSKKMEEAALIAALDDYWSVLRKKAWNMLGEENQDGGEMSGAGGSLGLVGDEERDPEDMTSSSDEEK</sequence>
<gene>
    <name evidence="2" type="ORF">DOTSEDRAFT_39664</name>
</gene>
<dbReference type="OMA" id="QCVGHEL"/>
<reference evidence="2 3" key="2">
    <citation type="journal article" date="2012" name="PLoS Pathog.">
        <title>Diverse lifestyles and strategies of plant pathogenesis encoded in the genomes of eighteen Dothideomycetes fungi.</title>
        <authorList>
            <person name="Ohm R.A."/>
            <person name="Feau N."/>
            <person name="Henrissat B."/>
            <person name="Schoch C.L."/>
            <person name="Horwitz B.A."/>
            <person name="Barry K.W."/>
            <person name="Condon B.J."/>
            <person name="Copeland A.C."/>
            <person name="Dhillon B."/>
            <person name="Glaser F."/>
            <person name="Hesse C.N."/>
            <person name="Kosti I."/>
            <person name="LaButti K."/>
            <person name="Lindquist E.A."/>
            <person name="Lucas S."/>
            <person name="Salamov A.A."/>
            <person name="Bradshaw R.E."/>
            <person name="Ciuffetti L."/>
            <person name="Hamelin R.C."/>
            <person name="Kema G.H.J."/>
            <person name="Lawrence C."/>
            <person name="Scott J.A."/>
            <person name="Spatafora J.W."/>
            <person name="Turgeon B.G."/>
            <person name="de Wit P.J.G.M."/>
            <person name="Zhong S."/>
            <person name="Goodwin S.B."/>
            <person name="Grigoriev I.V."/>
        </authorList>
    </citation>
    <scope>NUCLEOTIDE SEQUENCE [LARGE SCALE GENOMIC DNA]</scope>
    <source>
        <strain evidence="3">NZE10 / CBS 128990</strain>
    </source>
</reference>
<evidence type="ECO:0000313" key="3">
    <source>
        <dbReference type="Proteomes" id="UP000016933"/>
    </source>
</evidence>
<evidence type="ECO:0000313" key="2">
    <source>
        <dbReference type="EMBL" id="EME38131.1"/>
    </source>
</evidence>
<dbReference type="Proteomes" id="UP000016933">
    <property type="component" value="Unassembled WGS sequence"/>
</dbReference>
<dbReference type="HOGENOM" id="CLU_1372189_0_0_1"/>
<protein>
    <submittedName>
        <fullName evidence="2">Uncharacterized protein</fullName>
    </submittedName>
</protein>
<dbReference type="OrthoDB" id="10484197at2759"/>
<keyword evidence="3" id="KW-1185">Reference proteome</keyword>
<accession>M2XGD2</accession>
<reference evidence="3" key="1">
    <citation type="journal article" date="2012" name="PLoS Genet.">
        <title>The genomes of the fungal plant pathogens Cladosporium fulvum and Dothistroma septosporum reveal adaptation to different hosts and lifestyles but also signatures of common ancestry.</title>
        <authorList>
            <person name="de Wit P.J.G.M."/>
            <person name="van der Burgt A."/>
            <person name="Oekmen B."/>
            <person name="Stergiopoulos I."/>
            <person name="Abd-Elsalam K.A."/>
            <person name="Aerts A.L."/>
            <person name="Bahkali A.H."/>
            <person name="Beenen H.G."/>
            <person name="Chettri P."/>
            <person name="Cox M.P."/>
            <person name="Datema E."/>
            <person name="de Vries R.P."/>
            <person name="Dhillon B."/>
            <person name="Ganley A.R."/>
            <person name="Griffiths S.A."/>
            <person name="Guo Y."/>
            <person name="Hamelin R.C."/>
            <person name="Henrissat B."/>
            <person name="Kabir M.S."/>
            <person name="Jashni M.K."/>
            <person name="Kema G."/>
            <person name="Klaubauf S."/>
            <person name="Lapidus A."/>
            <person name="Levasseur A."/>
            <person name="Lindquist E."/>
            <person name="Mehrabi R."/>
            <person name="Ohm R.A."/>
            <person name="Owen T.J."/>
            <person name="Salamov A."/>
            <person name="Schwelm A."/>
            <person name="Schijlen E."/>
            <person name="Sun H."/>
            <person name="van den Burg H.A."/>
            <person name="van Ham R.C.H.J."/>
            <person name="Zhang S."/>
            <person name="Goodwin S.B."/>
            <person name="Grigoriev I.V."/>
            <person name="Collemare J."/>
            <person name="Bradshaw R.E."/>
        </authorList>
    </citation>
    <scope>NUCLEOTIDE SEQUENCE [LARGE SCALE GENOMIC DNA]</scope>
    <source>
        <strain evidence="3">NZE10 / CBS 128990</strain>
    </source>
</reference>
<feature type="compositionally biased region" description="Acidic residues" evidence="1">
    <location>
        <begin position="182"/>
        <end position="199"/>
    </location>
</feature>
<feature type="region of interest" description="Disordered" evidence="1">
    <location>
        <begin position="163"/>
        <end position="199"/>
    </location>
</feature>
<dbReference type="AlphaFoldDB" id="M2XGD2"/>
<evidence type="ECO:0000256" key="1">
    <source>
        <dbReference type="SAM" id="MobiDB-lite"/>
    </source>
</evidence>